<feature type="compositionally biased region" description="Basic and acidic residues" evidence="10">
    <location>
        <begin position="467"/>
        <end position="479"/>
    </location>
</feature>
<feature type="region of interest" description="Disordered" evidence="10">
    <location>
        <begin position="467"/>
        <end position="503"/>
    </location>
</feature>
<dbReference type="Proteomes" id="UP000002729">
    <property type="component" value="Unassembled WGS sequence"/>
</dbReference>
<proteinExistence type="predicted"/>
<dbReference type="GO" id="GO:0005247">
    <property type="term" value="F:voltage-gated chloride channel activity"/>
    <property type="evidence" value="ECO:0007669"/>
    <property type="project" value="TreeGrafter"/>
</dbReference>
<evidence type="ECO:0000256" key="8">
    <source>
        <dbReference type="ARBA" id="ARBA00023214"/>
    </source>
</evidence>
<keyword evidence="5 11" id="KW-1133">Transmembrane helix</keyword>
<evidence type="ECO:0000256" key="11">
    <source>
        <dbReference type="SAM" id="Phobius"/>
    </source>
</evidence>
<gene>
    <name evidence="12" type="ORF">AURANDRAFT_69192</name>
</gene>
<evidence type="ECO:0008006" key="14">
    <source>
        <dbReference type="Google" id="ProtNLM"/>
    </source>
</evidence>
<evidence type="ECO:0000256" key="9">
    <source>
        <dbReference type="SAM" id="Coils"/>
    </source>
</evidence>
<dbReference type="GO" id="GO:0016020">
    <property type="term" value="C:membrane"/>
    <property type="evidence" value="ECO:0007669"/>
    <property type="project" value="UniProtKB-SubCell"/>
</dbReference>
<dbReference type="PANTHER" id="PTHR45720">
    <property type="entry name" value="CHLORIDE CHANNEL PROTEIN 2"/>
    <property type="match status" value="1"/>
</dbReference>
<feature type="transmembrane region" description="Helical" evidence="11">
    <location>
        <begin position="167"/>
        <end position="190"/>
    </location>
</feature>
<feature type="coiled-coil region" evidence="9">
    <location>
        <begin position="609"/>
        <end position="643"/>
    </location>
</feature>
<evidence type="ECO:0000313" key="13">
    <source>
        <dbReference type="Proteomes" id="UP000002729"/>
    </source>
</evidence>
<dbReference type="InterPro" id="IPR001807">
    <property type="entry name" value="ClC"/>
</dbReference>
<keyword evidence="13" id="KW-1185">Reference proteome</keyword>
<name>F0YS02_AURAN</name>
<feature type="non-terminal residue" evidence="12">
    <location>
        <position position="776"/>
    </location>
</feature>
<dbReference type="KEGG" id="aaf:AURANDRAFT_69192"/>
<dbReference type="SUPFAM" id="SSF81340">
    <property type="entry name" value="Clc chloride channel"/>
    <property type="match status" value="1"/>
</dbReference>
<dbReference type="SUPFAM" id="SSF54631">
    <property type="entry name" value="CBS-domain pair"/>
    <property type="match status" value="1"/>
</dbReference>
<dbReference type="EMBL" id="GL833809">
    <property type="protein sequence ID" value="EGB02107.1"/>
    <property type="molecule type" value="Genomic_DNA"/>
</dbReference>
<keyword evidence="7 11" id="KW-0472">Membrane</keyword>
<organism evidence="13">
    <name type="scientific">Aureococcus anophagefferens</name>
    <name type="common">Harmful bloom alga</name>
    <dbReference type="NCBI Taxonomy" id="44056"/>
    <lineage>
        <taxon>Eukaryota</taxon>
        <taxon>Sar</taxon>
        <taxon>Stramenopiles</taxon>
        <taxon>Ochrophyta</taxon>
        <taxon>Pelagophyceae</taxon>
        <taxon>Pelagomonadales</taxon>
        <taxon>Pelagomonadaceae</taxon>
        <taxon>Aureococcus</taxon>
    </lineage>
</organism>
<evidence type="ECO:0000256" key="3">
    <source>
        <dbReference type="ARBA" id="ARBA00022692"/>
    </source>
</evidence>
<keyword evidence="6" id="KW-0406">Ion transport</keyword>
<dbReference type="InParanoid" id="F0YS02"/>
<evidence type="ECO:0000256" key="5">
    <source>
        <dbReference type="ARBA" id="ARBA00022989"/>
    </source>
</evidence>
<evidence type="ECO:0000256" key="4">
    <source>
        <dbReference type="ARBA" id="ARBA00022737"/>
    </source>
</evidence>
<dbReference type="Gene3D" id="1.10.3080.10">
    <property type="entry name" value="Clc chloride channel"/>
    <property type="match status" value="1"/>
</dbReference>
<accession>F0YS02</accession>
<dbReference type="InterPro" id="IPR014743">
    <property type="entry name" value="Cl-channel_core"/>
</dbReference>
<feature type="transmembrane region" description="Helical" evidence="11">
    <location>
        <begin position="262"/>
        <end position="282"/>
    </location>
</feature>
<dbReference type="PANTHER" id="PTHR45720:SF10">
    <property type="entry name" value="CHLORIDE CHANNEL PROTEIN 2"/>
    <property type="match status" value="1"/>
</dbReference>
<dbReference type="OrthoDB" id="4564at2759"/>
<reference evidence="12 13" key="1">
    <citation type="journal article" date="2011" name="Proc. Natl. Acad. Sci. U.S.A.">
        <title>Niche of harmful alga Aureococcus anophagefferens revealed through ecogenomics.</title>
        <authorList>
            <person name="Gobler C.J."/>
            <person name="Berry D.L."/>
            <person name="Dyhrman S.T."/>
            <person name="Wilhelm S.W."/>
            <person name="Salamov A."/>
            <person name="Lobanov A.V."/>
            <person name="Zhang Y."/>
            <person name="Collier J.L."/>
            <person name="Wurch L.L."/>
            <person name="Kustka A.B."/>
            <person name="Dill B.D."/>
            <person name="Shah M."/>
            <person name="VerBerkmoes N.C."/>
            <person name="Kuo A."/>
            <person name="Terry A."/>
            <person name="Pangilinan J."/>
            <person name="Lindquist E.A."/>
            <person name="Lucas S."/>
            <person name="Paulsen I.T."/>
            <person name="Hattenrath-Lehmann T.K."/>
            <person name="Talmage S.C."/>
            <person name="Walker E.A."/>
            <person name="Koch F."/>
            <person name="Burson A.M."/>
            <person name="Marcoval M.A."/>
            <person name="Tang Y.Z."/>
            <person name="Lecleir G.R."/>
            <person name="Coyne K.J."/>
            <person name="Berg G.M."/>
            <person name="Bertrand E.M."/>
            <person name="Saito M.A."/>
            <person name="Gladyshev V.N."/>
            <person name="Grigoriev I.V."/>
        </authorList>
    </citation>
    <scope>NUCLEOTIDE SEQUENCE [LARGE SCALE GENOMIC DNA]</scope>
    <source>
        <strain evidence="13">CCMP 1984</strain>
    </source>
</reference>
<dbReference type="PRINTS" id="PR00762">
    <property type="entry name" value="CLCHANNEL"/>
</dbReference>
<dbReference type="RefSeq" id="XP_009043194.1">
    <property type="nucleotide sequence ID" value="XM_009044946.1"/>
</dbReference>
<keyword evidence="3 11" id="KW-0812">Transmembrane</keyword>
<dbReference type="Gene3D" id="3.10.580.10">
    <property type="entry name" value="CBS-domain"/>
    <property type="match status" value="1"/>
</dbReference>
<dbReference type="eggNOG" id="KOG0476">
    <property type="taxonomic scope" value="Eukaryota"/>
</dbReference>
<evidence type="ECO:0000256" key="1">
    <source>
        <dbReference type="ARBA" id="ARBA00004141"/>
    </source>
</evidence>
<keyword evidence="2" id="KW-0813">Transport</keyword>
<keyword evidence="9" id="KW-0175">Coiled coil</keyword>
<feature type="transmembrane region" description="Helical" evidence="11">
    <location>
        <begin position="233"/>
        <end position="255"/>
    </location>
</feature>
<evidence type="ECO:0000256" key="2">
    <source>
        <dbReference type="ARBA" id="ARBA00022448"/>
    </source>
</evidence>
<evidence type="ECO:0000256" key="10">
    <source>
        <dbReference type="SAM" id="MobiDB-lite"/>
    </source>
</evidence>
<evidence type="ECO:0000256" key="7">
    <source>
        <dbReference type="ARBA" id="ARBA00023136"/>
    </source>
</evidence>
<feature type="region of interest" description="Disordered" evidence="10">
    <location>
        <begin position="665"/>
        <end position="685"/>
    </location>
</feature>
<keyword evidence="8" id="KW-0868">Chloride</keyword>
<dbReference type="AlphaFoldDB" id="F0YS02"/>
<feature type="transmembrane region" description="Helical" evidence="11">
    <location>
        <begin position="51"/>
        <end position="76"/>
    </location>
</feature>
<feature type="compositionally biased region" description="Low complexity" evidence="10">
    <location>
        <begin position="480"/>
        <end position="502"/>
    </location>
</feature>
<dbReference type="Pfam" id="PF00654">
    <property type="entry name" value="Voltage_CLC"/>
    <property type="match status" value="1"/>
</dbReference>
<feature type="compositionally biased region" description="Basic and acidic residues" evidence="10">
    <location>
        <begin position="671"/>
        <end position="685"/>
    </location>
</feature>
<dbReference type="GeneID" id="20227306"/>
<evidence type="ECO:0000256" key="6">
    <source>
        <dbReference type="ARBA" id="ARBA00023065"/>
    </source>
</evidence>
<dbReference type="InterPro" id="IPR046342">
    <property type="entry name" value="CBS_dom_sf"/>
</dbReference>
<protein>
    <recommendedName>
        <fullName evidence="14">Chloride channel protein</fullName>
    </recommendedName>
</protein>
<keyword evidence="4" id="KW-0677">Repeat</keyword>
<feature type="non-terminal residue" evidence="12">
    <location>
        <position position="1"/>
    </location>
</feature>
<sequence length="776" mass="81868">TATFYVTAHYWGAFFAATCGAFVSRELGYDDYAAFSPNFKKLPYKHWEMPLFFLLAAFGGLLGGLYVKLFTAIVGARRSCAEARDREPAGGAAAAARGAVEACVGSNLGFSALAAGLSGVAAAGVGDFMHLGTREVLDDLFSDGPLARARNGHIHERSKWEDQDGGVVGALVYFVLFTFAFSAACVGLPASNGLVTPSFAIGAGVGRLYGEVLRFAAAAAGAATSPFSPAGGYAIVGAAAFSVSVTGKISIGVVICELTGQLSYAIPVLFACVLGLAAGQVVEIDIYSMIARMKRLPHWPTLSAAADFALTVDDVFDRDEHLSRSAVPLRTLTSEGGAAKLAPGARRHVLERALRATTHGLLPVVLDGDSEAFVGAVRAVDVDVALQLAADDATGAAANRGAAAPLLDVQATCDVDFTWPRVSRSASLNYACFLFALYQCGRVYVVDDRGALVGYLDSTRVEAAVADRRGRRRDGDEAHAAAPLPARATAGGGEPKTPTGGTAMIGATPPIYDTFESEPDVLECWRYECLAKGFGGRCNFFDGGKWIGNTCKDFVEGSKKPSYLDILNRVVASFSFEDIGSLSSQVEEAAPPAIKNLFLWLKDQLPSTTEALRADNEDLRSKNQDLRERLAAAEASLELATSSLAAKATKFVKNLFFFKESPTAKDAAPVPEDKDPRAQNKDLRAENEDLRERLAAAEASLELATSAESPAKALVKSLFFKESSTAASKSEELLREQLAAAESRAAAAEAGLAASTTQVKESALENKDLREQLAAA</sequence>
<evidence type="ECO:0000313" key="12">
    <source>
        <dbReference type="EMBL" id="EGB02107.1"/>
    </source>
</evidence>
<comment type="subcellular location">
    <subcellularLocation>
        <location evidence="1">Membrane</location>
        <topology evidence="1">Multi-pass membrane protein</topology>
    </subcellularLocation>
</comment>
<dbReference type="InterPro" id="IPR050970">
    <property type="entry name" value="Cl_channel_volt-gated"/>
</dbReference>